<reference evidence="3" key="1">
    <citation type="journal article" date="2019" name="Int. J. Syst. Evol. Microbiol.">
        <title>The Global Catalogue of Microorganisms (GCM) 10K type strain sequencing project: providing services to taxonomists for standard genome sequencing and annotation.</title>
        <authorList>
            <consortium name="The Broad Institute Genomics Platform"/>
            <consortium name="The Broad Institute Genome Sequencing Center for Infectious Disease"/>
            <person name="Wu L."/>
            <person name="Ma J."/>
        </authorList>
    </citation>
    <scope>NUCLEOTIDE SEQUENCE [LARGE SCALE GENOMIC DNA]</scope>
    <source>
        <strain evidence="3">CGMCC 4.7427</strain>
    </source>
</reference>
<keyword evidence="2" id="KW-0328">Glycosyltransferase</keyword>
<keyword evidence="3" id="KW-1185">Reference proteome</keyword>
<dbReference type="RefSeq" id="WP_380032539.1">
    <property type="nucleotide sequence ID" value="NZ_JBHSHB010000008.1"/>
</dbReference>
<name>A0ABV9L6P2_9FLAO</name>
<dbReference type="GO" id="GO:0016757">
    <property type="term" value="F:glycosyltransferase activity"/>
    <property type="evidence" value="ECO:0007669"/>
    <property type="project" value="UniProtKB-KW"/>
</dbReference>
<protein>
    <submittedName>
        <fullName evidence="2">Glycosyltransferase family 2 protein</fullName>
        <ecNumber evidence="2">2.4.-.-</ecNumber>
    </submittedName>
</protein>
<dbReference type="EC" id="2.4.-.-" evidence="2"/>
<feature type="domain" description="Glycosyltransferase 2-like" evidence="1">
    <location>
        <begin position="4"/>
        <end position="177"/>
    </location>
</feature>
<evidence type="ECO:0000313" key="2">
    <source>
        <dbReference type="EMBL" id="MFC4689786.1"/>
    </source>
</evidence>
<evidence type="ECO:0000313" key="3">
    <source>
        <dbReference type="Proteomes" id="UP001595878"/>
    </source>
</evidence>
<dbReference type="EMBL" id="JBHSHB010000008">
    <property type="protein sequence ID" value="MFC4689786.1"/>
    <property type="molecule type" value="Genomic_DNA"/>
</dbReference>
<dbReference type="InterPro" id="IPR029044">
    <property type="entry name" value="Nucleotide-diphossugar_trans"/>
</dbReference>
<sequence length="376" mass="42113">MQLSIVIVNYNVKDYLHLCLDSVTASIQNLDAEIIVVDNASIDGSAAMVRDLFPQVILIANKDNVGFSKANNQGVAVAQGEYVCILNPDTVVGENTFNDVYAFAKAQQKLGIIGIQLVDGTGRFLPESKRNIPTLKVSLNKMIGDARHYYASHLTNDEIGEVSVLVGAFMFMPRAVYTEVGGFDERYFMYGEDIDLSYTVLQAGYVNYYLGDTVIIHFKGESTVKDKRYRKRFYGAMQLFYDKHLYRNVLQQTLVRLGLGVAKAKSWITHFKNQAIIKDHQKIKEYILLSNNDDLTRKLSQSVNNTVVTQNELSTVKSGQEILFDAQYTGYEKIIKEIITHASSGVSYKLIPKKSTFAIGSNSSEGRGEVITFEIE</sequence>
<dbReference type="PANTHER" id="PTHR43179">
    <property type="entry name" value="RHAMNOSYLTRANSFERASE WBBL"/>
    <property type="match status" value="1"/>
</dbReference>
<dbReference type="Pfam" id="PF00535">
    <property type="entry name" value="Glycos_transf_2"/>
    <property type="match status" value="1"/>
</dbReference>
<dbReference type="InterPro" id="IPR001173">
    <property type="entry name" value="Glyco_trans_2-like"/>
</dbReference>
<keyword evidence="2" id="KW-0808">Transferase</keyword>
<proteinExistence type="predicted"/>
<dbReference type="CDD" id="cd04186">
    <property type="entry name" value="GT_2_like_c"/>
    <property type="match status" value="1"/>
</dbReference>
<comment type="caution">
    <text evidence="2">The sequence shown here is derived from an EMBL/GenBank/DDBJ whole genome shotgun (WGS) entry which is preliminary data.</text>
</comment>
<dbReference type="Gene3D" id="3.90.550.10">
    <property type="entry name" value="Spore Coat Polysaccharide Biosynthesis Protein SpsA, Chain A"/>
    <property type="match status" value="1"/>
</dbReference>
<accession>A0ABV9L6P2</accession>
<evidence type="ECO:0000259" key="1">
    <source>
        <dbReference type="Pfam" id="PF00535"/>
    </source>
</evidence>
<gene>
    <name evidence="2" type="ORF">ACFO5T_05015</name>
</gene>
<dbReference type="Proteomes" id="UP001595878">
    <property type="component" value="Unassembled WGS sequence"/>
</dbReference>
<dbReference type="PANTHER" id="PTHR43179:SF7">
    <property type="entry name" value="RHAMNOSYLTRANSFERASE WBBL"/>
    <property type="match status" value="1"/>
</dbReference>
<dbReference type="SUPFAM" id="SSF53448">
    <property type="entry name" value="Nucleotide-diphospho-sugar transferases"/>
    <property type="match status" value="1"/>
</dbReference>
<organism evidence="2 3">
    <name type="scientific">Dokdonia genika</name>
    <dbReference type="NCBI Taxonomy" id="308113"/>
    <lineage>
        <taxon>Bacteria</taxon>
        <taxon>Pseudomonadati</taxon>
        <taxon>Bacteroidota</taxon>
        <taxon>Flavobacteriia</taxon>
        <taxon>Flavobacteriales</taxon>
        <taxon>Flavobacteriaceae</taxon>
        <taxon>Dokdonia</taxon>
    </lineage>
</organism>